<dbReference type="PANTHER" id="PTHR37163:SF1">
    <property type="entry name" value="DUF501 DOMAIN-CONTAINING PROTEIN"/>
    <property type="match status" value="1"/>
</dbReference>
<dbReference type="PANTHER" id="PTHR37163">
    <property type="entry name" value="CONSERVED PROTEIN"/>
    <property type="match status" value="1"/>
</dbReference>
<sequence length="160" mass="17499">MTTFIDASAADVIYVQEALGREAAGRFAVVVRRKTGEPVVIENEPHLRDGTPMPTLLWLLDPEIHDAVSRIESNGGVHRFEPLVDEEELRRTHDEYEARRKAATLNTTAPQPSGGVGGTRTGIKCLHAHVANHLAGFTDPVGALVSEEIVLPELIVEHVR</sequence>
<dbReference type="AlphaFoldDB" id="A0A6J6X2L3"/>
<dbReference type="EMBL" id="CAFAAB010000127">
    <property type="protein sequence ID" value="CAB4789486.1"/>
    <property type="molecule type" value="Genomic_DNA"/>
</dbReference>
<accession>A0A6J6X2L3</accession>
<protein>
    <submittedName>
        <fullName evidence="1">Unannotated protein</fullName>
    </submittedName>
</protein>
<organism evidence="1">
    <name type="scientific">freshwater metagenome</name>
    <dbReference type="NCBI Taxonomy" id="449393"/>
    <lineage>
        <taxon>unclassified sequences</taxon>
        <taxon>metagenomes</taxon>
        <taxon>ecological metagenomes</taxon>
    </lineage>
</organism>
<evidence type="ECO:0000313" key="1">
    <source>
        <dbReference type="EMBL" id="CAB4789486.1"/>
    </source>
</evidence>
<proteinExistence type="predicted"/>
<dbReference type="Pfam" id="PF04417">
    <property type="entry name" value="DUF501"/>
    <property type="match status" value="1"/>
</dbReference>
<name>A0A6J6X2L3_9ZZZZ</name>
<dbReference type="InterPro" id="IPR007511">
    <property type="entry name" value="DUF501"/>
</dbReference>
<gene>
    <name evidence="1" type="ORF">UFOPK2958_01062</name>
</gene>
<reference evidence="1" key="1">
    <citation type="submission" date="2020-05" db="EMBL/GenBank/DDBJ databases">
        <authorList>
            <person name="Chiriac C."/>
            <person name="Salcher M."/>
            <person name="Ghai R."/>
            <person name="Kavagutti S V."/>
        </authorList>
    </citation>
    <scope>NUCLEOTIDE SEQUENCE</scope>
</reference>